<keyword evidence="8 10" id="KW-0472">Membrane</keyword>
<keyword evidence="5 10" id="KW-0812">Transmembrane</keyword>
<evidence type="ECO:0000256" key="5">
    <source>
        <dbReference type="ARBA" id="ARBA00022692"/>
    </source>
</evidence>
<dbReference type="CDD" id="cd13131">
    <property type="entry name" value="MATE_NorM_like"/>
    <property type="match status" value="1"/>
</dbReference>
<dbReference type="AlphaFoldDB" id="A0A4P8ECP1"/>
<feature type="transmembrane region" description="Helical" evidence="10">
    <location>
        <begin position="49"/>
        <end position="74"/>
    </location>
</feature>
<dbReference type="Pfam" id="PF01554">
    <property type="entry name" value="MatE"/>
    <property type="match status" value="2"/>
</dbReference>
<dbReference type="InterPro" id="IPR002528">
    <property type="entry name" value="MATE_fam"/>
</dbReference>
<dbReference type="GO" id="GO:0005886">
    <property type="term" value="C:plasma membrane"/>
    <property type="evidence" value="ECO:0007669"/>
    <property type="project" value="UniProtKB-SubCell"/>
</dbReference>
<dbReference type="InterPro" id="IPR050222">
    <property type="entry name" value="MATE_MdtK"/>
</dbReference>
<dbReference type="GO" id="GO:0042910">
    <property type="term" value="F:xenobiotic transmembrane transporter activity"/>
    <property type="evidence" value="ECO:0007669"/>
    <property type="project" value="InterPro"/>
</dbReference>
<reference evidence="11 12" key="1">
    <citation type="submission" date="2019-05" db="EMBL/GenBank/DDBJ databases">
        <title>Pseudorhodobacter turbinis sp. nov., isolated from the gut of the Korean turban shell.</title>
        <authorList>
            <person name="Jeong Y.-S."/>
            <person name="Kang W.-R."/>
            <person name="Bae J.-W."/>
        </authorList>
    </citation>
    <scope>NUCLEOTIDE SEQUENCE [LARGE SCALE GENOMIC DNA]</scope>
    <source>
        <strain evidence="11 12">S12M18</strain>
    </source>
</reference>
<dbReference type="EMBL" id="CP039964">
    <property type="protein sequence ID" value="QCO54479.1"/>
    <property type="molecule type" value="Genomic_DNA"/>
</dbReference>
<dbReference type="PIRSF" id="PIRSF006603">
    <property type="entry name" value="DinF"/>
    <property type="match status" value="1"/>
</dbReference>
<feature type="transmembrane region" description="Helical" evidence="10">
    <location>
        <begin position="196"/>
        <end position="216"/>
    </location>
</feature>
<evidence type="ECO:0000256" key="2">
    <source>
        <dbReference type="ARBA" id="ARBA00022448"/>
    </source>
</evidence>
<dbReference type="Proteomes" id="UP000298631">
    <property type="component" value="Chromosome"/>
</dbReference>
<evidence type="ECO:0000256" key="4">
    <source>
        <dbReference type="ARBA" id="ARBA00022475"/>
    </source>
</evidence>
<dbReference type="PANTHER" id="PTHR43298:SF2">
    <property type="entry name" value="FMN_FAD EXPORTER YEEO-RELATED"/>
    <property type="match status" value="1"/>
</dbReference>
<evidence type="ECO:0000256" key="9">
    <source>
        <dbReference type="ARBA" id="ARBA00031636"/>
    </source>
</evidence>
<evidence type="ECO:0000256" key="7">
    <source>
        <dbReference type="ARBA" id="ARBA00023065"/>
    </source>
</evidence>
<keyword evidence="12" id="KW-1185">Reference proteome</keyword>
<dbReference type="OrthoDB" id="9780160at2"/>
<dbReference type="KEGG" id="pseb:EOK75_00755"/>
<feature type="transmembrane region" description="Helical" evidence="10">
    <location>
        <begin position="133"/>
        <end position="151"/>
    </location>
</feature>
<proteinExistence type="predicted"/>
<feature type="transmembrane region" description="Helical" evidence="10">
    <location>
        <begin position="397"/>
        <end position="419"/>
    </location>
</feature>
<dbReference type="GO" id="GO:0015297">
    <property type="term" value="F:antiporter activity"/>
    <property type="evidence" value="ECO:0007669"/>
    <property type="project" value="UniProtKB-KW"/>
</dbReference>
<feature type="transmembrane region" description="Helical" evidence="10">
    <location>
        <begin position="95"/>
        <end position="113"/>
    </location>
</feature>
<evidence type="ECO:0000256" key="8">
    <source>
        <dbReference type="ARBA" id="ARBA00023136"/>
    </source>
</evidence>
<sequence length="453" mass="48499">MNSAPIISKPQHARALLTLGLPLVGSHLAQMMLHVTDTVMLGWYGVLELASVVLGASLFFIIFILGAGFGQAVMPMVAQALGRGDEVQVRRDTRMGLWLSIGFGVLCYPVFWWSGSLLLALGQEPDVAATAQVYLRIAGLGMIPTLLVMSLKSYLAALEKTQVVLWVTVAAVVMNAGVNYALIFGNWGAPELGVKGAAIASVFTQAVTFVALALYAHWVPELKRFNLFQRFWRPDWQAMQQVYRIGWPIGLTGLAEGGLFQASAIMMGWIGTMELAAHGIALEVTALAFMVHLGLSNAATVRVGRAMGQNNAQSLRDGAKVALMMSLGFGVTMVVLFLTLPAQIIALFLDNANPQSASIVAFGTTLLALSALFQMVDATQVMALGFLRGMQDTKVPMWLAALSYWVIGIPASYVLAFPMGLGGPGLWLGLTVGLSVAAGLLLWRFWTTAPKPG</sequence>
<keyword evidence="3" id="KW-0050">Antiport</keyword>
<organism evidence="11 12">
    <name type="scientific">Pseudorhodobacter turbinis</name>
    <dbReference type="NCBI Taxonomy" id="2500533"/>
    <lineage>
        <taxon>Bacteria</taxon>
        <taxon>Pseudomonadati</taxon>
        <taxon>Pseudomonadota</taxon>
        <taxon>Alphaproteobacteria</taxon>
        <taxon>Rhodobacterales</taxon>
        <taxon>Paracoccaceae</taxon>
        <taxon>Pseudorhodobacter</taxon>
    </lineage>
</organism>
<keyword evidence="4" id="KW-1003">Cell membrane</keyword>
<gene>
    <name evidence="11" type="ORF">EOK75_00755</name>
</gene>
<evidence type="ECO:0000256" key="6">
    <source>
        <dbReference type="ARBA" id="ARBA00022989"/>
    </source>
</evidence>
<evidence type="ECO:0000256" key="10">
    <source>
        <dbReference type="SAM" id="Phobius"/>
    </source>
</evidence>
<feature type="transmembrane region" description="Helical" evidence="10">
    <location>
        <begin position="425"/>
        <end position="446"/>
    </location>
</feature>
<feature type="transmembrane region" description="Helical" evidence="10">
    <location>
        <begin position="321"/>
        <end position="349"/>
    </location>
</feature>
<feature type="transmembrane region" description="Helical" evidence="10">
    <location>
        <begin position="249"/>
        <end position="270"/>
    </location>
</feature>
<feature type="transmembrane region" description="Helical" evidence="10">
    <location>
        <begin position="355"/>
        <end position="376"/>
    </location>
</feature>
<feature type="transmembrane region" description="Helical" evidence="10">
    <location>
        <begin position="276"/>
        <end position="300"/>
    </location>
</feature>
<accession>A0A4P8ECP1</accession>
<protein>
    <recommendedName>
        <fullName evidence="9">Multidrug-efflux transporter</fullName>
    </recommendedName>
</protein>
<dbReference type="NCBIfam" id="TIGR00797">
    <property type="entry name" value="matE"/>
    <property type="match status" value="1"/>
</dbReference>
<comment type="subcellular location">
    <subcellularLocation>
        <location evidence="1">Cell inner membrane</location>
        <topology evidence="1">Multi-pass membrane protein</topology>
    </subcellularLocation>
</comment>
<keyword evidence="6 10" id="KW-1133">Transmembrane helix</keyword>
<evidence type="ECO:0000256" key="1">
    <source>
        <dbReference type="ARBA" id="ARBA00004429"/>
    </source>
</evidence>
<keyword evidence="2" id="KW-0813">Transport</keyword>
<dbReference type="RefSeq" id="WP_137192163.1">
    <property type="nucleotide sequence ID" value="NZ_CP039964.1"/>
</dbReference>
<evidence type="ECO:0000256" key="3">
    <source>
        <dbReference type="ARBA" id="ARBA00022449"/>
    </source>
</evidence>
<dbReference type="PANTHER" id="PTHR43298">
    <property type="entry name" value="MULTIDRUG RESISTANCE PROTEIN NORM-RELATED"/>
    <property type="match status" value="1"/>
</dbReference>
<keyword evidence="7" id="KW-0406">Ion transport</keyword>
<name>A0A4P8ECP1_9RHOB</name>
<dbReference type="GO" id="GO:0006811">
    <property type="term" value="P:monoatomic ion transport"/>
    <property type="evidence" value="ECO:0007669"/>
    <property type="project" value="UniProtKB-KW"/>
</dbReference>
<feature type="transmembrane region" description="Helical" evidence="10">
    <location>
        <begin position="12"/>
        <end position="29"/>
    </location>
</feature>
<dbReference type="InterPro" id="IPR048279">
    <property type="entry name" value="MdtK-like"/>
</dbReference>
<feature type="transmembrane region" description="Helical" evidence="10">
    <location>
        <begin position="163"/>
        <end position="184"/>
    </location>
</feature>
<evidence type="ECO:0000313" key="11">
    <source>
        <dbReference type="EMBL" id="QCO54479.1"/>
    </source>
</evidence>
<evidence type="ECO:0000313" key="12">
    <source>
        <dbReference type="Proteomes" id="UP000298631"/>
    </source>
</evidence>